<dbReference type="Gene3D" id="1.20.1070.10">
    <property type="entry name" value="Rhodopsin 7-helix transmembrane proteins"/>
    <property type="match status" value="1"/>
</dbReference>
<evidence type="ECO:0000313" key="2">
    <source>
        <dbReference type="EMBL" id="KAJ1531764.1"/>
    </source>
</evidence>
<sequence>MDGLVTVVAANLTASSAASPTSPSSTLPDTFSSASWLSTSSVYPDDGGGNLTSAETPLAAGKARYSLTEIIVIAILAGSLSIVTVVGNSMVMISFKIDKQLQTISNYFLFR</sequence>
<feature type="transmembrane region" description="Helical" evidence="1">
    <location>
        <begin position="70"/>
        <end position="95"/>
    </location>
</feature>
<dbReference type="Proteomes" id="UP001075354">
    <property type="component" value="Chromosome 1"/>
</dbReference>
<dbReference type="SUPFAM" id="SSF81321">
    <property type="entry name" value="Family A G protein-coupled receptor-like"/>
    <property type="match status" value="1"/>
</dbReference>
<keyword evidence="3" id="KW-1185">Reference proteome</keyword>
<dbReference type="EMBL" id="JAPTSV010000001">
    <property type="protein sequence ID" value="KAJ1531764.1"/>
    <property type="molecule type" value="Genomic_DNA"/>
</dbReference>
<protein>
    <submittedName>
        <fullName evidence="2">Uncharacterized protein</fullName>
    </submittedName>
</protein>
<reference evidence="2" key="1">
    <citation type="submission" date="2022-12" db="EMBL/GenBank/DDBJ databases">
        <title>Chromosome-level genome assembly of the bean flower thrips Megalurothrips usitatus.</title>
        <authorList>
            <person name="Ma L."/>
            <person name="Liu Q."/>
            <person name="Li H."/>
            <person name="Cai W."/>
        </authorList>
    </citation>
    <scope>NUCLEOTIDE SEQUENCE</scope>
    <source>
        <strain evidence="2">Cailab_2022a</strain>
    </source>
</reference>
<keyword evidence="1" id="KW-1133">Transmembrane helix</keyword>
<name>A0AAV7XYE3_9NEOP</name>
<gene>
    <name evidence="2" type="ORF">ONE63_000423</name>
</gene>
<dbReference type="AlphaFoldDB" id="A0AAV7XYE3"/>
<organism evidence="2 3">
    <name type="scientific">Megalurothrips usitatus</name>
    <name type="common">bean blossom thrips</name>
    <dbReference type="NCBI Taxonomy" id="439358"/>
    <lineage>
        <taxon>Eukaryota</taxon>
        <taxon>Metazoa</taxon>
        <taxon>Ecdysozoa</taxon>
        <taxon>Arthropoda</taxon>
        <taxon>Hexapoda</taxon>
        <taxon>Insecta</taxon>
        <taxon>Pterygota</taxon>
        <taxon>Neoptera</taxon>
        <taxon>Paraneoptera</taxon>
        <taxon>Thysanoptera</taxon>
        <taxon>Terebrantia</taxon>
        <taxon>Thripoidea</taxon>
        <taxon>Thripidae</taxon>
        <taxon>Megalurothrips</taxon>
    </lineage>
</organism>
<keyword evidence="1" id="KW-0472">Membrane</keyword>
<proteinExistence type="predicted"/>
<evidence type="ECO:0000256" key="1">
    <source>
        <dbReference type="SAM" id="Phobius"/>
    </source>
</evidence>
<accession>A0AAV7XYE3</accession>
<keyword evidence="1" id="KW-0812">Transmembrane</keyword>
<comment type="caution">
    <text evidence="2">The sequence shown here is derived from an EMBL/GenBank/DDBJ whole genome shotgun (WGS) entry which is preliminary data.</text>
</comment>
<evidence type="ECO:0000313" key="3">
    <source>
        <dbReference type="Proteomes" id="UP001075354"/>
    </source>
</evidence>